<sequence length="233" mass="24000">MTSESVVLVAHGTEDPVGRGVSERIRDAVAARLPEVVVDLAYADVVEPRVGPVLARHPHATIVPLFLASGYHVRTDLPAIAADHPGARLTAPLGPSPALLPALSDRLAETAAASGVEASGVVLVAAGSSRDCARLQVWSVADELESRLGIPVQPAFLNGASPTLAEARAALPADARERAVAVSYLLAPGFFQERLARQATDLGMPFTAPLACHPAVVDAVLGLVSTSPTGPSR</sequence>
<keyword evidence="1" id="KW-0479">Metal-binding</keyword>
<proteinExistence type="predicted"/>
<dbReference type="PANTHER" id="PTHR33542:SF5">
    <property type="entry name" value="FERROCHELATASE CHE1"/>
    <property type="match status" value="1"/>
</dbReference>
<dbReference type="AlphaFoldDB" id="A0A077M1J0"/>
<organism evidence="3 4">
    <name type="scientific">Nostocoides japonicum T1-X7</name>
    <dbReference type="NCBI Taxonomy" id="1194083"/>
    <lineage>
        <taxon>Bacteria</taxon>
        <taxon>Bacillati</taxon>
        <taxon>Actinomycetota</taxon>
        <taxon>Actinomycetes</taxon>
        <taxon>Micrococcales</taxon>
        <taxon>Intrasporangiaceae</taxon>
        <taxon>Nostocoides</taxon>
    </lineage>
</organism>
<dbReference type="Proteomes" id="UP000035721">
    <property type="component" value="Unassembled WGS sequence"/>
</dbReference>
<dbReference type="STRING" id="1194083.BN12_530035"/>
<dbReference type="SUPFAM" id="SSF53800">
    <property type="entry name" value="Chelatase"/>
    <property type="match status" value="1"/>
</dbReference>
<evidence type="ECO:0000256" key="2">
    <source>
        <dbReference type="ARBA" id="ARBA00023239"/>
    </source>
</evidence>
<reference evidence="3 4" key="1">
    <citation type="journal article" date="2013" name="ISME J.">
        <title>A metabolic model for members of the genus Tetrasphaera involved in enhanced biological phosphorus removal.</title>
        <authorList>
            <person name="Kristiansen R."/>
            <person name="Nguyen H.T.T."/>
            <person name="Saunders A.M."/>
            <person name="Nielsen J.L."/>
            <person name="Wimmer R."/>
            <person name="Le V.Q."/>
            <person name="McIlroy S.J."/>
            <person name="Petrovski S."/>
            <person name="Seviour R.J."/>
            <person name="Calteau A."/>
            <person name="Nielsen K.L."/>
            <person name="Nielsen P.H."/>
        </authorList>
    </citation>
    <scope>NUCLEOTIDE SEQUENCE [LARGE SCALE GENOMIC DNA]</scope>
    <source>
        <strain evidence="3 4">T1-X7</strain>
    </source>
</reference>
<dbReference type="Pfam" id="PF01903">
    <property type="entry name" value="CbiX"/>
    <property type="match status" value="2"/>
</dbReference>
<evidence type="ECO:0000313" key="4">
    <source>
        <dbReference type="Proteomes" id="UP000035721"/>
    </source>
</evidence>
<dbReference type="Gene3D" id="3.40.50.1400">
    <property type="match status" value="2"/>
</dbReference>
<dbReference type="GO" id="GO:0016829">
    <property type="term" value="F:lyase activity"/>
    <property type="evidence" value="ECO:0007669"/>
    <property type="project" value="UniProtKB-KW"/>
</dbReference>
<dbReference type="PANTHER" id="PTHR33542">
    <property type="entry name" value="SIROHYDROCHLORIN FERROCHELATASE, CHLOROPLASTIC"/>
    <property type="match status" value="1"/>
</dbReference>
<evidence type="ECO:0008006" key="5">
    <source>
        <dbReference type="Google" id="ProtNLM"/>
    </source>
</evidence>
<dbReference type="GO" id="GO:0046872">
    <property type="term" value="F:metal ion binding"/>
    <property type="evidence" value="ECO:0007669"/>
    <property type="project" value="UniProtKB-KW"/>
</dbReference>
<gene>
    <name evidence="3" type="ORF">BN12_530035</name>
</gene>
<dbReference type="CDD" id="cd03416">
    <property type="entry name" value="CbiX_SirB_N"/>
    <property type="match status" value="1"/>
</dbReference>
<accession>A0A077M1J0</accession>
<dbReference type="EMBL" id="CAJB01000385">
    <property type="protein sequence ID" value="CCH79701.1"/>
    <property type="molecule type" value="Genomic_DNA"/>
</dbReference>
<name>A0A077M1J0_9MICO</name>
<evidence type="ECO:0000256" key="1">
    <source>
        <dbReference type="ARBA" id="ARBA00022723"/>
    </source>
</evidence>
<keyword evidence="4" id="KW-1185">Reference proteome</keyword>
<protein>
    <recommendedName>
        <fullName evidence="5">Cobalamin (Vitamin B12) biosynthesis CbiX protein</fullName>
    </recommendedName>
</protein>
<dbReference type="InterPro" id="IPR002762">
    <property type="entry name" value="CbiX-like"/>
</dbReference>
<comment type="caution">
    <text evidence="3">The sequence shown here is derived from an EMBL/GenBank/DDBJ whole genome shotgun (WGS) entry which is preliminary data.</text>
</comment>
<keyword evidence="2" id="KW-0456">Lyase</keyword>
<evidence type="ECO:0000313" key="3">
    <source>
        <dbReference type="EMBL" id="CCH79701.1"/>
    </source>
</evidence>
<dbReference type="RefSeq" id="WP_162233070.1">
    <property type="nucleotide sequence ID" value="NZ_HF570958.1"/>
</dbReference>
<dbReference type="InterPro" id="IPR050963">
    <property type="entry name" value="Sirohydro_Cobaltochel/CbiX"/>
</dbReference>